<dbReference type="GO" id="GO:0046872">
    <property type="term" value="F:metal ion binding"/>
    <property type="evidence" value="ECO:0007669"/>
    <property type="project" value="UniProtKB-KW"/>
</dbReference>
<dbReference type="InterPro" id="IPR005135">
    <property type="entry name" value="Endo/exonuclease/phosphatase"/>
</dbReference>
<keyword evidence="8" id="KW-0234">DNA repair</keyword>
<dbReference type="Gene3D" id="3.60.10.10">
    <property type="entry name" value="Endonuclease/exonuclease/phosphatase"/>
    <property type="match status" value="1"/>
</dbReference>
<feature type="domain" description="Endonuclease/exonuclease/phosphatase" evidence="10">
    <location>
        <begin position="29"/>
        <end position="261"/>
    </location>
</feature>
<dbReference type="KEGG" id="mpaf:R5R33_08950"/>
<dbReference type="PANTHER" id="PTHR15822">
    <property type="entry name" value="TRAF AND TNF RECEPTOR-ASSOCIATED PROTEIN"/>
    <property type="match status" value="1"/>
</dbReference>
<gene>
    <name evidence="11" type="ORF">R5R33_08950</name>
</gene>
<evidence type="ECO:0000259" key="10">
    <source>
        <dbReference type="Pfam" id="PF03372"/>
    </source>
</evidence>
<dbReference type="InterPro" id="IPR051547">
    <property type="entry name" value="TDP2-like"/>
</dbReference>
<sequence length="269" mass="30829">MRSTTILFLTLALLYSTGAASDTPIRALNYNVWLGFHKGEKIPEFQRWIADKRPDIVTFQELNGISEKELREIATSWGHEYVSVLKPWGFPVGITSSAEIEVIAKPFWFYHHGHIQAKTHGVNVFAVHFWPKEEKEPNDIIELAKGLVEKGEKVLIAGDFNTHSARDKSYLDTMPKLGYVYFDVVEQFERNGFVDLVHKHRPDHKRSFPTLVFTDGAPDARSKSAKKSERIDFVFANTVWAEHSRKAEVVVDETTDFLSDHYPLIVEIE</sequence>
<evidence type="ECO:0000256" key="4">
    <source>
        <dbReference type="ARBA" id="ARBA00022723"/>
    </source>
</evidence>
<keyword evidence="3" id="KW-0540">Nuclease</keyword>
<evidence type="ECO:0000256" key="5">
    <source>
        <dbReference type="ARBA" id="ARBA00022763"/>
    </source>
</evidence>
<accession>A0AAU0N5D0</accession>
<evidence type="ECO:0000313" key="11">
    <source>
        <dbReference type="EMBL" id="WOX07246.1"/>
    </source>
</evidence>
<evidence type="ECO:0000256" key="3">
    <source>
        <dbReference type="ARBA" id="ARBA00022722"/>
    </source>
</evidence>
<dbReference type="GO" id="GO:0016787">
    <property type="term" value="F:hydrolase activity"/>
    <property type="evidence" value="ECO:0007669"/>
    <property type="project" value="UniProtKB-KW"/>
</dbReference>
<comment type="cofactor">
    <cofactor evidence="2">
        <name>Mg(2+)</name>
        <dbReference type="ChEBI" id="CHEBI:18420"/>
    </cofactor>
</comment>
<evidence type="ECO:0000256" key="1">
    <source>
        <dbReference type="ARBA" id="ARBA00001936"/>
    </source>
</evidence>
<keyword evidence="6" id="KW-0378">Hydrolase</keyword>
<organism evidence="11 12">
    <name type="scientific">Microbulbifer pacificus</name>
    <dbReference type="NCBI Taxonomy" id="407164"/>
    <lineage>
        <taxon>Bacteria</taxon>
        <taxon>Pseudomonadati</taxon>
        <taxon>Pseudomonadota</taxon>
        <taxon>Gammaproteobacteria</taxon>
        <taxon>Cellvibrionales</taxon>
        <taxon>Microbulbiferaceae</taxon>
        <taxon>Microbulbifer</taxon>
    </lineage>
</organism>
<dbReference type="GO" id="GO:0004519">
    <property type="term" value="F:endonuclease activity"/>
    <property type="evidence" value="ECO:0007669"/>
    <property type="project" value="UniProtKB-KW"/>
</dbReference>
<evidence type="ECO:0000256" key="9">
    <source>
        <dbReference type="SAM" id="SignalP"/>
    </source>
</evidence>
<proteinExistence type="predicted"/>
<dbReference type="Pfam" id="PF03372">
    <property type="entry name" value="Exo_endo_phos"/>
    <property type="match status" value="1"/>
</dbReference>
<dbReference type="EMBL" id="CP137555">
    <property type="protein sequence ID" value="WOX07246.1"/>
    <property type="molecule type" value="Genomic_DNA"/>
</dbReference>
<evidence type="ECO:0000256" key="2">
    <source>
        <dbReference type="ARBA" id="ARBA00001946"/>
    </source>
</evidence>
<evidence type="ECO:0000313" key="12">
    <source>
        <dbReference type="Proteomes" id="UP001302477"/>
    </source>
</evidence>
<dbReference type="RefSeq" id="WP_318955675.1">
    <property type="nucleotide sequence ID" value="NZ_CP137555.1"/>
</dbReference>
<dbReference type="InterPro" id="IPR036691">
    <property type="entry name" value="Endo/exonu/phosph_ase_sf"/>
</dbReference>
<comment type="cofactor">
    <cofactor evidence="1">
        <name>Mn(2+)</name>
        <dbReference type="ChEBI" id="CHEBI:29035"/>
    </cofactor>
</comment>
<dbReference type="GO" id="GO:0006281">
    <property type="term" value="P:DNA repair"/>
    <property type="evidence" value="ECO:0007669"/>
    <property type="project" value="UniProtKB-KW"/>
</dbReference>
<evidence type="ECO:0000256" key="8">
    <source>
        <dbReference type="ARBA" id="ARBA00023204"/>
    </source>
</evidence>
<keyword evidence="12" id="KW-1185">Reference proteome</keyword>
<keyword evidence="11" id="KW-0255">Endonuclease</keyword>
<protein>
    <submittedName>
        <fullName evidence="11">Endonuclease/exonuclease/phosphatase family protein</fullName>
    </submittedName>
</protein>
<dbReference type="PANTHER" id="PTHR15822:SF4">
    <property type="entry name" value="TYROSYL-DNA PHOSPHODIESTERASE 2"/>
    <property type="match status" value="1"/>
</dbReference>
<feature type="chain" id="PRO_5043759403" evidence="9">
    <location>
        <begin position="22"/>
        <end position="269"/>
    </location>
</feature>
<evidence type="ECO:0000256" key="7">
    <source>
        <dbReference type="ARBA" id="ARBA00022842"/>
    </source>
</evidence>
<name>A0AAU0N5D0_9GAMM</name>
<keyword evidence="9" id="KW-0732">Signal</keyword>
<dbReference type="SUPFAM" id="SSF56219">
    <property type="entry name" value="DNase I-like"/>
    <property type="match status" value="1"/>
</dbReference>
<keyword evidence="7" id="KW-0460">Magnesium</keyword>
<dbReference type="Proteomes" id="UP001302477">
    <property type="component" value="Chromosome"/>
</dbReference>
<keyword evidence="4" id="KW-0479">Metal-binding</keyword>
<evidence type="ECO:0000256" key="6">
    <source>
        <dbReference type="ARBA" id="ARBA00022801"/>
    </source>
</evidence>
<keyword evidence="5" id="KW-0227">DNA damage</keyword>
<reference evidence="11 12" key="1">
    <citation type="submission" date="2023-10" db="EMBL/GenBank/DDBJ databases">
        <title>Description of Microbulbifer bruguierae sp. nov., isolated from the sediments of mangrove plant Bruguiera sexangula and comparative genomic analyses of the genus Microbulbifer.</title>
        <authorList>
            <person name="Long M."/>
        </authorList>
    </citation>
    <scope>NUCLEOTIDE SEQUENCE [LARGE SCALE GENOMIC DNA]</scope>
    <source>
        <strain evidence="11 12">SPO729</strain>
    </source>
</reference>
<dbReference type="AlphaFoldDB" id="A0AAU0N5D0"/>
<feature type="signal peptide" evidence="9">
    <location>
        <begin position="1"/>
        <end position="21"/>
    </location>
</feature>